<dbReference type="AlphaFoldDB" id="A0A484MPA0"/>
<protein>
    <submittedName>
        <fullName evidence="1">Uncharacterized protein</fullName>
    </submittedName>
</protein>
<name>A0A484MPA0_9ASTE</name>
<evidence type="ECO:0000313" key="2">
    <source>
        <dbReference type="Proteomes" id="UP000595140"/>
    </source>
</evidence>
<evidence type="ECO:0000313" key="1">
    <source>
        <dbReference type="EMBL" id="VFQ90811.1"/>
    </source>
</evidence>
<sequence length="127" mass="13221">MSQVLSLSVSEDEHPKKVSLEAIGAAGHKMGAGGEVKCVIGTNSLALAERREGLARGSLEKGGMVFSSWGQTSNLNKVEEMYIEVSVGVGVEKAQMKALSMKGAGGGVALERCLSTSSNLELKDVKP</sequence>
<proteinExistence type="predicted"/>
<accession>A0A484MPA0</accession>
<gene>
    <name evidence="1" type="ORF">CCAM_LOCUS32587</name>
</gene>
<dbReference type="Proteomes" id="UP000595140">
    <property type="component" value="Unassembled WGS sequence"/>
</dbReference>
<dbReference type="EMBL" id="OOIL02004214">
    <property type="protein sequence ID" value="VFQ90811.1"/>
    <property type="molecule type" value="Genomic_DNA"/>
</dbReference>
<organism evidence="1 2">
    <name type="scientific">Cuscuta campestris</name>
    <dbReference type="NCBI Taxonomy" id="132261"/>
    <lineage>
        <taxon>Eukaryota</taxon>
        <taxon>Viridiplantae</taxon>
        <taxon>Streptophyta</taxon>
        <taxon>Embryophyta</taxon>
        <taxon>Tracheophyta</taxon>
        <taxon>Spermatophyta</taxon>
        <taxon>Magnoliopsida</taxon>
        <taxon>eudicotyledons</taxon>
        <taxon>Gunneridae</taxon>
        <taxon>Pentapetalae</taxon>
        <taxon>asterids</taxon>
        <taxon>lamiids</taxon>
        <taxon>Solanales</taxon>
        <taxon>Convolvulaceae</taxon>
        <taxon>Cuscuteae</taxon>
        <taxon>Cuscuta</taxon>
        <taxon>Cuscuta subgen. Grammica</taxon>
        <taxon>Cuscuta sect. Cleistogrammica</taxon>
    </lineage>
</organism>
<keyword evidence="2" id="KW-1185">Reference proteome</keyword>
<reference evidence="1 2" key="1">
    <citation type="submission" date="2018-04" db="EMBL/GenBank/DDBJ databases">
        <authorList>
            <person name="Vogel A."/>
        </authorList>
    </citation>
    <scope>NUCLEOTIDE SEQUENCE [LARGE SCALE GENOMIC DNA]</scope>
</reference>